<accession>A0ABV2QI15</accession>
<dbReference type="Gene3D" id="3.90.1580.10">
    <property type="entry name" value="paralog of FGE (formylglycine-generating enzyme)"/>
    <property type="match status" value="1"/>
</dbReference>
<organism evidence="2 3">
    <name type="scientific">Conyzicola nivalis</name>
    <dbReference type="NCBI Taxonomy" id="1477021"/>
    <lineage>
        <taxon>Bacteria</taxon>
        <taxon>Bacillati</taxon>
        <taxon>Actinomycetota</taxon>
        <taxon>Actinomycetes</taxon>
        <taxon>Micrococcales</taxon>
        <taxon>Microbacteriaceae</taxon>
        <taxon>Conyzicola</taxon>
    </lineage>
</organism>
<protein>
    <submittedName>
        <fullName evidence="2">Sulfatase modifying factor 1</fullName>
        <ecNumber evidence="2">1.8.3.7</ecNumber>
    </submittedName>
</protein>
<dbReference type="InterPro" id="IPR042095">
    <property type="entry name" value="SUMF_sf"/>
</dbReference>
<dbReference type="Pfam" id="PF03781">
    <property type="entry name" value="FGE-sulfatase"/>
    <property type="match status" value="1"/>
</dbReference>
<evidence type="ECO:0000313" key="2">
    <source>
        <dbReference type="EMBL" id="MET4580679.1"/>
    </source>
</evidence>
<sequence length="257" mass="27573">MGVDHESFSEIPGGSITLRDARTDGAREVRLQPFAIRATPVLLAEFARAADATDITASPLAPAHAVTWFAAVGWCNDASVAAGLTEAYSIDGRAVTWDPGSDGYRLPTEAEWEFACRAGTATPTYGPLDEIAWSAADGIDGPRDVALKLPNDFGLYDTIGNIWEWCWDYADTARYGDYRALRGGGWADQAWSCRASVRRGSAPDAVLEDVGFRVARGAVGERGAVEAQGWSAAADRQRADIRGPLPIGWTPLRELLG</sequence>
<dbReference type="PANTHER" id="PTHR23150">
    <property type="entry name" value="SULFATASE MODIFYING FACTOR 1, 2"/>
    <property type="match status" value="1"/>
</dbReference>
<dbReference type="InterPro" id="IPR016187">
    <property type="entry name" value="CTDL_fold"/>
</dbReference>
<dbReference type="InterPro" id="IPR005532">
    <property type="entry name" value="SUMF_dom"/>
</dbReference>
<dbReference type="SUPFAM" id="SSF56436">
    <property type="entry name" value="C-type lectin-like"/>
    <property type="match status" value="1"/>
</dbReference>
<comment type="caution">
    <text evidence="2">The sequence shown here is derived from an EMBL/GenBank/DDBJ whole genome shotgun (WGS) entry which is preliminary data.</text>
</comment>
<feature type="domain" description="Sulfatase-modifying factor enzyme-like" evidence="1">
    <location>
        <begin position="9"/>
        <end position="216"/>
    </location>
</feature>
<dbReference type="EC" id="1.8.3.7" evidence="2"/>
<name>A0ABV2QI15_9MICO</name>
<dbReference type="InterPro" id="IPR051043">
    <property type="entry name" value="Sulfatase_Mod_Factor_Kinase"/>
</dbReference>
<dbReference type="EMBL" id="JBEPSJ010000001">
    <property type="protein sequence ID" value="MET4580679.1"/>
    <property type="molecule type" value="Genomic_DNA"/>
</dbReference>
<evidence type="ECO:0000259" key="1">
    <source>
        <dbReference type="Pfam" id="PF03781"/>
    </source>
</evidence>
<dbReference type="Proteomes" id="UP001549257">
    <property type="component" value="Unassembled WGS sequence"/>
</dbReference>
<keyword evidence="3" id="KW-1185">Reference proteome</keyword>
<keyword evidence="2" id="KW-0560">Oxidoreductase</keyword>
<dbReference type="GO" id="GO:0120147">
    <property type="term" value="F:formylglycine-generating oxidase activity"/>
    <property type="evidence" value="ECO:0007669"/>
    <property type="project" value="UniProtKB-EC"/>
</dbReference>
<dbReference type="RefSeq" id="WP_354022895.1">
    <property type="nucleotide sequence ID" value="NZ_JBEPSJ010000001.1"/>
</dbReference>
<proteinExistence type="predicted"/>
<dbReference type="PANTHER" id="PTHR23150:SF19">
    <property type="entry name" value="FORMYLGLYCINE-GENERATING ENZYME"/>
    <property type="match status" value="1"/>
</dbReference>
<gene>
    <name evidence="2" type="ORF">ABIE21_000169</name>
</gene>
<evidence type="ECO:0000313" key="3">
    <source>
        <dbReference type="Proteomes" id="UP001549257"/>
    </source>
</evidence>
<reference evidence="2 3" key="1">
    <citation type="submission" date="2024-06" db="EMBL/GenBank/DDBJ databases">
        <title>Sorghum-associated microbial communities from plants grown in Nebraska, USA.</title>
        <authorList>
            <person name="Schachtman D."/>
        </authorList>
    </citation>
    <scope>NUCLEOTIDE SEQUENCE [LARGE SCALE GENOMIC DNA]</scope>
    <source>
        <strain evidence="2 3">2857</strain>
    </source>
</reference>